<dbReference type="Pfam" id="PF00505">
    <property type="entry name" value="HMG_box"/>
    <property type="match status" value="1"/>
</dbReference>
<proteinExistence type="predicted"/>
<evidence type="ECO:0000256" key="7">
    <source>
        <dbReference type="SAM" id="MobiDB-lite"/>
    </source>
</evidence>
<dbReference type="PROSITE" id="PS50118">
    <property type="entry name" value="HMG_BOX_2"/>
    <property type="match status" value="1"/>
</dbReference>
<feature type="compositionally biased region" description="Basic and acidic residues" evidence="7">
    <location>
        <begin position="595"/>
        <end position="613"/>
    </location>
</feature>
<dbReference type="EMBL" id="CP111016">
    <property type="protein sequence ID" value="WAR06485.1"/>
    <property type="molecule type" value="Genomic_DNA"/>
</dbReference>
<gene>
    <name evidence="9" type="ORF">MAR_021854</name>
</gene>
<keyword evidence="5 6" id="KW-0539">Nucleus</keyword>
<evidence type="ECO:0000313" key="9">
    <source>
        <dbReference type="EMBL" id="WAR06485.1"/>
    </source>
</evidence>
<dbReference type="SUPFAM" id="SSF47095">
    <property type="entry name" value="HMG-box"/>
    <property type="match status" value="1"/>
</dbReference>
<dbReference type="SMART" id="SM00398">
    <property type="entry name" value="HMG"/>
    <property type="match status" value="1"/>
</dbReference>
<reference evidence="9" key="1">
    <citation type="submission" date="2022-11" db="EMBL/GenBank/DDBJ databases">
        <title>Centuries of genome instability and evolution in soft-shell clam transmissible cancer (bioRxiv).</title>
        <authorList>
            <person name="Hart S.F.M."/>
            <person name="Yonemitsu M.A."/>
            <person name="Giersch R.M."/>
            <person name="Beal B.F."/>
            <person name="Arriagada G."/>
            <person name="Davis B.W."/>
            <person name="Ostrander E.A."/>
            <person name="Goff S.P."/>
            <person name="Metzger M.J."/>
        </authorList>
    </citation>
    <scope>NUCLEOTIDE SEQUENCE</scope>
    <source>
        <strain evidence="9">MELC-2E11</strain>
        <tissue evidence="9">Siphon/mantle</tissue>
    </source>
</reference>
<feature type="region of interest" description="Disordered" evidence="7">
    <location>
        <begin position="431"/>
        <end position="450"/>
    </location>
</feature>
<evidence type="ECO:0000256" key="4">
    <source>
        <dbReference type="ARBA" id="ARBA00023163"/>
    </source>
</evidence>
<keyword evidence="4" id="KW-0804">Transcription</keyword>
<dbReference type="InterPro" id="IPR009071">
    <property type="entry name" value="HMG_box_dom"/>
</dbReference>
<feature type="compositionally biased region" description="Polar residues" evidence="7">
    <location>
        <begin position="615"/>
        <end position="625"/>
    </location>
</feature>
<accession>A0ABY7E8Y1</accession>
<dbReference type="Proteomes" id="UP001164746">
    <property type="component" value="Chromosome 5"/>
</dbReference>
<evidence type="ECO:0000256" key="6">
    <source>
        <dbReference type="PROSITE-ProRule" id="PRU00267"/>
    </source>
</evidence>
<evidence type="ECO:0000256" key="5">
    <source>
        <dbReference type="ARBA" id="ARBA00023242"/>
    </source>
</evidence>
<organism evidence="9 10">
    <name type="scientific">Mya arenaria</name>
    <name type="common">Soft-shell clam</name>
    <dbReference type="NCBI Taxonomy" id="6604"/>
    <lineage>
        <taxon>Eukaryota</taxon>
        <taxon>Metazoa</taxon>
        <taxon>Spiralia</taxon>
        <taxon>Lophotrochozoa</taxon>
        <taxon>Mollusca</taxon>
        <taxon>Bivalvia</taxon>
        <taxon>Autobranchia</taxon>
        <taxon>Heteroconchia</taxon>
        <taxon>Euheterodonta</taxon>
        <taxon>Imparidentia</taxon>
        <taxon>Neoheterodontei</taxon>
        <taxon>Myida</taxon>
        <taxon>Myoidea</taxon>
        <taxon>Myidae</taxon>
        <taxon>Mya</taxon>
    </lineage>
</organism>
<dbReference type="PANTHER" id="PTHR13059:SF10">
    <property type="entry name" value="HMG BOX TRANSCRIPTION FACTOR BBX"/>
    <property type="match status" value="1"/>
</dbReference>
<evidence type="ECO:0000259" key="8">
    <source>
        <dbReference type="PROSITE" id="PS50118"/>
    </source>
</evidence>
<evidence type="ECO:0000256" key="2">
    <source>
        <dbReference type="ARBA" id="ARBA00023015"/>
    </source>
</evidence>
<feature type="region of interest" description="Disordered" evidence="7">
    <location>
        <begin position="337"/>
        <end position="417"/>
    </location>
</feature>
<feature type="compositionally biased region" description="Basic and acidic residues" evidence="7">
    <location>
        <begin position="337"/>
        <end position="362"/>
    </location>
</feature>
<evidence type="ECO:0000313" key="10">
    <source>
        <dbReference type="Proteomes" id="UP001164746"/>
    </source>
</evidence>
<sequence>MNIPGPGWEDVNQRGMHTSAIYVTSVGLANSRRQGRIHNLTLATLAPLPQQPRIIMDQPGDEGERREVRRPMNAFLIFCKRHRSIVREKNPDLDNRSVTRILGDLWAKLKDDEKTMYTDLAKQVNTPLRMGNSTQAQDQSIQSGPFGDYLKLEGGNGEKLVSSDVARCKQLSVETPKEQMKIENSLSNLYWLKNSQVQTQKVPITEALPLEPPEQDAVGLCADVVSDSPPKDVVIAKHNRSLGDMESLSDDHEKENIHDFHEVGVVNEDVKQEESTMVTCGKMVVNHIIDKLYSSDISVAARKAIAEAENKSYMGSSIIDEDFSIGKRDAKCEYSFDDEKTNDSHPDFVKGFEDNNNEKTVYESDGYPEIKRSRKRQVSQSSSKGNESAEYEDVDDCQPLRKSRRRNKGARYQKLISDGIIQPSKERIAAMNNSGGKDTSTDESSDASPAFNSYILPETAMRRFRKRTTSESAKDKMIHTYDMRRYKTGDFDLEAQIATLPACVVENMGRKRGFARQRHNSECTHTQRKTSDHDDRHCFIEPPVFDIERAVCLPPHIRRPSLDLDSEPVVGSRKRKARKHSITHLLPAPATAKHGGKDKQTNQETGSSKEGESRLTPNDNQSVENMESARNDCSIDKFKDKTDLKPVTETDCETCSARMKGNDHEILETDSSSSCTDSRSSIECGTKHTPMITGNDVTNAKKVSRCDITSEANETGSDITESDKILSGQVLQMSESPLIGRQESCEVVAPVSC</sequence>
<evidence type="ECO:0000256" key="1">
    <source>
        <dbReference type="ARBA" id="ARBA00022553"/>
    </source>
</evidence>
<feature type="DNA-binding region" description="HMG box" evidence="6">
    <location>
        <begin position="68"/>
        <end position="123"/>
    </location>
</feature>
<feature type="compositionally biased region" description="Basic residues" evidence="7">
    <location>
        <begin position="401"/>
        <end position="411"/>
    </location>
</feature>
<dbReference type="InterPro" id="IPR052412">
    <property type="entry name" value="CC-Dev_Transcription_Reg"/>
</dbReference>
<dbReference type="InterPro" id="IPR036910">
    <property type="entry name" value="HMG_box_dom_sf"/>
</dbReference>
<keyword evidence="10" id="KW-1185">Reference proteome</keyword>
<dbReference type="PANTHER" id="PTHR13059">
    <property type="entry name" value="HMG-BOX TRANSCRIPTION FACTOR BBX"/>
    <property type="match status" value="1"/>
</dbReference>
<evidence type="ECO:0000256" key="3">
    <source>
        <dbReference type="ARBA" id="ARBA00023125"/>
    </source>
</evidence>
<dbReference type="Gene3D" id="1.10.30.10">
    <property type="entry name" value="High mobility group box domain"/>
    <property type="match status" value="1"/>
</dbReference>
<protein>
    <submittedName>
        <fullName evidence="9">BBX-like protein</fullName>
    </submittedName>
</protein>
<feature type="compositionally biased region" description="Basic residues" evidence="7">
    <location>
        <begin position="572"/>
        <end position="582"/>
    </location>
</feature>
<keyword evidence="1" id="KW-0597">Phosphoprotein</keyword>
<name>A0ABY7E8Y1_MYAAR</name>
<feature type="domain" description="HMG box" evidence="8">
    <location>
        <begin position="68"/>
        <end position="123"/>
    </location>
</feature>
<keyword evidence="2" id="KW-0805">Transcription regulation</keyword>
<keyword evidence="3 6" id="KW-0238">DNA-binding</keyword>
<feature type="region of interest" description="Disordered" evidence="7">
    <location>
        <begin position="558"/>
        <end position="629"/>
    </location>
</feature>